<protein>
    <submittedName>
        <fullName evidence="1">Uncharacterized protein</fullName>
    </submittedName>
</protein>
<evidence type="ECO:0000313" key="1">
    <source>
        <dbReference type="EMBL" id="KAF1041334.1"/>
    </source>
</evidence>
<dbReference type="Proteomes" id="UP000462435">
    <property type="component" value="Unassembled WGS sequence"/>
</dbReference>
<comment type="caution">
    <text evidence="1">The sequence shown here is derived from an EMBL/GenBank/DDBJ whole genome shotgun (WGS) entry which is preliminary data.</text>
</comment>
<gene>
    <name evidence="1" type="ORF">GAK35_03388</name>
</gene>
<organism evidence="1 2">
    <name type="scientific">Herbaspirillum frisingense</name>
    <dbReference type="NCBI Taxonomy" id="92645"/>
    <lineage>
        <taxon>Bacteria</taxon>
        <taxon>Pseudomonadati</taxon>
        <taxon>Pseudomonadota</taxon>
        <taxon>Betaproteobacteria</taxon>
        <taxon>Burkholderiales</taxon>
        <taxon>Oxalobacteraceae</taxon>
        <taxon>Herbaspirillum</taxon>
    </lineage>
</organism>
<sequence>MAKDYIVLTPIKTGTSKRGEFAVQPVNSRITLEDEEATPLLDIKAIREADPAAAGE</sequence>
<reference evidence="2" key="1">
    <citation type="journal article" date="2020" name="MBio">
        <title>Horizontal gene transfer to a defensive symbiont with a reduced genome amongst a multipartite beetle microbiome.</title>
        <authorList>
            <person name="Waterworth S.C."/>
            <person name="Florez L.V."/>
            <person name="Rees E.R."/>
            <person name="Hertweck C."/>
            <person name="Kaltenpoth M."/>
            <person name="Kwan J.C."/>
        </authorList>
    </citation>
    <scope>NUCLEOTIDE SEQUENCE [LARGE SCALE GENOMIC DNA]</scope>
</reference>
<evidence type="ECO:0000313" key="2">
    <source>
        <dbReference type="Proteomes" id="UP000462435"/>
    </source>
</evidence>
<accession>A0A7V8JT69</accession>
<dbReference type="EMBL" id="WNDX01000127">
    <property type="protein sequence ID" value="KAF1041334.1"/>
    <property type="molecule type" value="Genomic_DNA"/>
</dbReference>
<dbReference type="AlphaFoldDB" id="A0A7V8JT69"/>
<name>A0A7V8JT69_9BURK</name>
<proteinExistence type="predicted"/>